<dbReference type="GO" id="GO:0005524">
    <property type="term" value="F:ATP binding"/>
    <property type="evidence" value="ECO:0007669"/>
    <property type="project" value="UniProtKB-KW"/>
</dbReference>
<keyword evidence="8" id="KW-1185">Reference proteome</keyword>
<dbReference type="InterPro" id="IPR011545">
    <property type="entry name" value="DEAD/DEAH_box_helicase_dom"/>
</dbReference>
<dbReference type="GO" id="GO:0016787">
    <property type="term" value="F:hydrolase activity"/>
    <property type="evidence" value="ECO:0007669"/>
    <property type="project" value="UniProtKB-KW"/>
</dbReference>
<dbReference type="Pfam" id="PF08482">
    <property type="entry name" value="HrpB_C"/>
    <property type="match status" value="1"/>
</dbReference>
<dbReference type="InterPro" id="IPR001650">
    <property type="entry name" value="Helicase_C-like"/>
</dbReference>
<dbReference type="SMART" id="SM00490">
    <property type="entry name" value="HELICc"/>
    <property type="match status" value="1"/>
</dbReference>
<dbReference type="PIRSF" id="PIRSF005496">
    <property type="entry name" value="ATP_hel_hrpB"/>
    <property type="match status" value="1"/>
</dbReference>
<sequence>MNYPVEIQNLPITPFLDGICASLLKSKNRAIVLSAETAAGKSTALPVALLSHIKGKILMLEPRRLAAVAIASRVAEILGEDVGQTAGYTLHLESKKSKATRLEVVTEAILTRRLQADPLLEGISAIVIDEFHERSVHADLALAFLKETMEIRNDLFLVVMSATMNCRSVADYLGADIVEIPGRRFPVDIEYTTESVEQCVSRIANSDDHSLVYPQFDHKNVDKLWITPKNSVNSVEKSGKNARYDTILVFLPGIGEITRAKRDLEEKIGNGAEIMILHSSVPLSEQKKILSPVPADSPRRIILSSAIAETSLTVPGVTTVVDSGMCRTSRFDVALGMTRLVTERESMFSAEQRSGRAGRTMPGKAYRLWSASDARTESAQPEILRTDLSQLVLECAKWGTTDIGKLDWLTPPPESAWNAAASLLEKLGCIENGKITQKGEAVLSLGISPRLGSIALCGEGALKTVLACSEFAGAGAEKQLAFLDDIRRRIARCGFHALKNVRVPVLEGFPDRLSRRIESGADSTTYQFPSGRKAELKTTNGPEWIVATDVDAGTSTGRIRACEEIDGKDALEWISARMERDVVVDFADDGKFRMQKREISHYGEIIIKERKIPATADDFAAAVCTTVEKKGFGWLPSDEKTDDFLLRAEFVAIEDGNSVLSEKIENLARDSAEWLRPFITGTSIDGRMVLDALKYHLDGSAIDRDAPREIKLPNGRTRKISYERFTEKDGRKKIRPVLEIVIQQIFGCFETPRVHGVPVLLRLLSPARRPLQITDDLGGFWNGAWLDICKEMRGRYPKHNWDYRVAGGE</sequence>
<dbReference type="InterPro" id="IPR013689">
    <property type="entry name" value="RNA_helicase_ATP-dep_HrpB_C"/>
</dbReference>
<keyword evidence="4" id="KW-0067">ATP-binding</keyword>
<feature type="domain" description="Helicase ATP-binding" evidence="5">
    <location>
        <begin position="22"/>
        <end position="182"/>
    </location>
</feature>
<evidence type="ECO:0000256" key="3">
    <source>
        <dbReference type="ARBA" id="ARBA00022806"/>
    </source>
</evidence>
<evidence type="ECO:0000256" key="1">
    <source>
        <dbReference type="ARBA" id="ARBA00022741"/>
    </source>
</evidence>
<evidence type="ECO:0000259" key="5">
    <source>
        <dbReference type="PROSITE" id="PS51192"/>
    </source>
</evidence>
<keyword evidence="2" id="KW-0378">Hydrolase</keyword>
<dbReference type="CDD" id="cd18791">
    <property type="entry name" value="SF2_C_RHA"/>
    <property type="match status" value="1"/>
</dbReference>
<gene>
    <name evidence="7" type="ORF">TresaDRAFT_2571</name>
</gene>
<dbReference type="PROSITE" id="PS51192">
    <property type="entry name" value="HELICASE_ATP_BIND_1"/>
    <property type="match status" value="1"/>
</dbReference>
<keyword evidence="3 7" id="KW-0347">Helicase</keyword>
<dbReference type="OrthoDB" id="9808833at2"/>
<organism evidence="7 8">
    <name type="scientific">Treponema saccharophilum DSM 2985</name>
    <dbReference type="NCBI Taxonomy" id="907348"/>
    <lineage>
        <taxon>Bacteria</taxon>
        <taxon>Pseudomonadati</taxon>
        <taxon>Spirochaetota</taxon>
        <taxon>Spirochaetia</taxon>
        <taxon>Spirochaetales</taxon>
        <taxon>Treponemataceae</taxon>
        <taxon>Treponema</taxon>
    </lineage>
</organism>
<dbReference type="Gene3D" id="1.10.10.2130">
    <property type="entry name" value="DEAH helicase family, winged-helix domain"/>
    <property type="match status" value="1"/>
</dbReference>
<dbReference type="PROSITE" id="PS51194">
    <property type="entry name" value="HELICASE_CTER"/>
    <property type="match status" value="1"/>
</dbReference>
<evidence type="ECO:0000256" key="4">
    <source>
        <dbReference type="ARBA" id="ARBA00022840"/>
    </source>
</evidence>
<keyword evidence="1" id="KW-0547">Nucleotide-binding</keyword>
<dbReference type="RefSeq" id="WP_002702438.1">
    <property type="nucleotide sequence ID" value="NZ_AGRW01000032.1"/>
</dbReference>
<dbReference type="PANTHER" id="PTHR43519">
    <property type="entry name" value="ATP-DEPENDENT RNA HELICASE HRPB"/>
    <property type="match status" value="1"/>
</dbReference>
<dbReference type="PATRIC" id="fig|907348.3.peg.449"/>
<accession>H7EI15</accession>
<dbReference type="GO" id="GO:0004386">
    <property type="term" value="F:helicase activity"/>
    <property type="evidence" value="ECO:0007669"/>
    <property type="project" value="UniProtKB-KW"/>
</dbReference>
<reference evidence="7 8" key="1">
    <citation type="submission" date="2011-09" db="EMBL/GenBank/DDBJ databases">
        <title>The draft genome of Treponema saccharophilum DSM 2985.</title>
        <authorList>
            <consortium name="US DOE Joint Genome Institute (JGI-PGF)"/>
            <person name="Lucas S."/>
            <person name="Copeland A."/>
            <person name="Lapidus A."/>
            <person name="Glavina del Rio T."/>
            <person name="Dalin E."/>
            <person name="Tice H."/>
            <person name="Bruce D."/>
            <person name="Goodwin L."/>
            <person name="Pitluck S."/>
            <person name="Peters L."/>
            <person name="Kyrpides N."/>
            <person name="Mavromatis K."/>
            <person name="Ivanova N."/>
            <person name="Markowitz V."/>
            <person name="Cheng J.-F."/>
            <person name="Hugenholtz P."/>
            <person name="Woyke T."/>
            <person name="Wu D."/>
            <person name="Gronow S."/>
            <person name="Wellnitz S."/>
            <person name="Brambilla E."/>
            <person name="Klenk H.-P."/>
            <person name="Eisen J.A."/>
        </authorList>
    </citation>
    <scope>NUCLEOTIDE SEQUENCE [LARGE SCALE GENOMIC DNA]</scope>
    <source>
        <strain evidence="7 8">DSM 2985</strain>
    </source>
</reference>
<feature type="domain" description="Helicase C-terminal" evidence="6">
    <location>
        <begin position="227"/>
        <end position="399"/>
    </location>
</feature>
<dbReference type="CDD" id="cd17990">
    <property type="entry name" value="DEXHc_HrpB"/>
    <property type="match status" value="1"/>
</dbReference>
<dbReference type="SUPFAM" id="SSF52540">
    <property type="entry name" value="P-loop containing nucleoside triphosphate hydrolases"/>
    <property type="match status" value="1"/>
</dbReference>
<dbReference type="GO" id="GO:0003676">
    <property type="term" value="F:nucleic acid binding"/>
    <property type="evidence" value="ECO:0007669"/>
    <property type="project" value="InterPro"/>
</dbReference>
<dbReference type="Pfam" id="PF00270">
    <property type="entry name" value="DEAD"/>
    <property type="match status" value="1"/>
</dbReference>
<dbReference type="EMBL" id="AGRW01000032">
    <property type="protein sequence ID" value="EIC02791.1"/>
    <property type="molecule type" value="Genomic_DNA"/>
</dbReference>
<evidence type="ECO:0000259" key="6">
    <source>
        <dbReference type="PROSITE" id="PS51194"/>
    </source>
</evidence>
<proteinExistence type="predicted"/>
<evidence type="ECO:0000256" key="2">
    <source>
        <dbReference type="ARBA" id="ARBA00022801"/>
    </source>
</evidence>
<name>H7EI15_9SPIR</name>
<evidence type="ECO:0000313" key="8">
    <source>
        <dbReference type="Proteomes" id="UP000003571"/>
    </source>
</evidence>
<dbReference type="AlphaFoldDB" id="H7EI15"/>
<dbReference type="SMART" id="SM00487">
    <property type="entry name" value="DEXDc"/>
    <property type="match status" value="1"/>
</dbReference>
<protein>
    <submittedName>
        <fullName evidence="7">Helicase ATP-dependent domain protein</fullName>
    </submittedName>
</protein>
<comment type="caution">
    <text evidence="7">The sequence shown here is derived from an EMBL/GenBank/DDBJ whole genome shotgun (WGS) entry which is preliminary data.</text>
</comment>
<dbReference type="InterPro" id="IPR010225">
    <property type="entry name" value="HrpB"/>
</dbReference>
<dbReference type="Pfam" id="PF00271">
    <property type="entry name" value="Helicase_C"/>
    <property type="match status" value="1"/>
</dbReference>
<dbReference type="eggNOG" id="COG1643">
    <property type="taxonomic scope" value="Bacteria"/>
</dbReference>
<dbReference type="Proteomes" id="UP000003571">
    <property type="component" value="Unassembled WGS sequence"/>
</dbReference>
<dbReference type="InterPro" id="IPR027417">
    <property type="entry name" value="P-loop_NTPase"/>
</dbReference>
<dbReference type="InterPro" id="IPR014001">
    <property type="entry name" value="Helicase_ATP-bd"/>
</dbReference>
<dbReference type="PANTHER" id="PTHR43519:SF1">
    <property type="entry name" value="ATP-DEPENDENT RNA HELICASE HRPB"/>
    <property type="match status" value="1"/>
</dbReference>
<evidence type="ECO:0000313" key="7">
    <source>
        <dbReference type="EMBL" id="EIC02791.1"/>
    </source>
</evidence>
<dbReference type="STRING" id="907348.TresaDRAFT_2571"/>
<dbReference type="InterPro" id="IPR049614">
    <property type="entry name" value="HrpB_DEXH"/>
</dbReference>
<dbReference type="InterPro" id="IPR042035">
    <property type="entry name" value="DEAH_win-hel_dom"/>
</dbReference>
<dbReference type="Gene3D" id="3.40.50.300">
    <property type="entry name" value="P-loop containing nucleotide triphosphate hydrolases"/>
    <property type="match status" value="2"/>
</dbReference>